<dbReference type="EMBL" id="GBRH01260961">
    <property type="protein sequence ID" value="JAD36934.1"/>
    <property type="molecule type" value="Transcribed_RNA"/>
</dbReference>
<organism evidence="1">
    <name type="scientific">Arundo donax</name>
    <name type="common">Giant reed</name>
    <name type="synonym">Donax arundinaceus</name>
    <dbReference type="NCBI Taxonomy" id="35708"/>
    <lineage>
        <taxon>Eukaryota</taxon>
        <taxon>Viridiplantae</taxon>
        <taxon>Streptophyta</taxon>
        <taxon>Embryophyta</taxon>
        <taxon>Tracheophyta</taxon>
        <taxon>Spermatophyta</taxon>
        <taxon>Magnoliopsida</taxon>
        <taxon>Liliopsida</taxon>
        <taxon>Poales</taxon>
        <taxon>Poaceae</taxon>
        <taxon>PACMAD clade</taxon>
        <taxon>Arundinoideae</taxon>
        <taxon>Arundineae</taxon>
        <taxon>Arundo</taxon>
    </lineage>
</organism>
<name>A0A0A8ZBZ9_ARUDO</name>
<dbReference type="AlphaFoldDB" id="A0A0A8ZBZ9"/>
<reference evidence="1" key="2">
    <citation type="journal article" date="2015" name="Data Brief">
        <title>Shoot transcriptome of the giant reed, Arundo donax.</title>
        <authorList>
            <person name="Barrero R.A."/>
            <person name="Guerrero F.D."/>
            <person name="Moolhuijzen P."/>
            <person name="Goolsby J.A."/>
            <person name="Tidwell J."/>
            <person name="Bellgard S.E."/>
            <person name="Bellgard M.I."/>
        </authorList>
    </citation>
    <scope>NUCLEOTIDE SEQUENCE</scope>
    <source>
        <tissue evidence="1">Shoot tissue taken approximately 20 cm above the soil surface</tissue>
    </source>
</reference>
<evidence type="ECO:0000313" key="1">
    <source>
        <dbReference type="EMBL" id="JAD36934.1"/>
    </source>
</evidence>
<accession>A0A0A8ZBZ9</accession>
<sequence length="22" mass="2408">MSQIFTDRLVLPPSTLQSSCPS</sequence>
<proteinExistence type="predicted"/>
<reference evidence="1" key="1">
    <citation type="submission" date="2014-09" db="EMBL/GenBank/DDBJ databases">
        <authorList>
            <person name="Magalhaes I.L.F."/>
            <person name="Oliveira U."/>
            <person name="Santos F.R."/>
            <person name="Vidigal T.H.D.A."/>
            <person name="Brescovit A.D."/>
            <person name="Santos A.J."/>
        </authorList>
    </citation>
    <scope>NUCLEOTIDE SEQUENCE</scope>
    <source>
        <tissue evidence="1">Shoot tissue taken approximately 20 cm above the soil surface</tissue>
    </source>
</reference>
<protein>
    <submittedName>
        <fullName evidence="1">Uncharacterized protein</fullName>
    </submittedName>
</protein>